<dbReference type="EMBL" id="BMLF01000005">
    <property type="protein sequence ID" value="GGM13349.1"/>
    <property type="molecule type" value="Genomic_DNA"/>
</dbReference>
<proteinExistence type="predicted"/>
<accession>A0A917T856</accession>
<evidence type="ECO:0000313" key="1">
    <source>
        <dbReference type="EMBL" id="GGM13349.1"/>
    </source>
</evidence>
<name>A0A917T856_9RHOB</name>
<protein>
    <submittedName>
        <fullName evidence="1">Uncharacterized protein</fullName>
    </submittedName>
</protein>
<sequence length="112" mass="12680">MGFRSDANLEIAAVREGIHVPHGTGHGTRRGLEISQRHPQLCRVNVCEQIVREAGAVYEVNPSQHLRLSPLNLQKPISVGLSGQMPDEQALCSQWFRVRKGFDKRLWAHIEY</sequence>
<organism evidence="1 2">
    <name type="scientific">Pseudooceanicola nanhaiensis</name>
    <dbReference type="NCBI Taxonomy" id="375761"/>
    <lineage>
        <taxon>Bacteria</taxon>
        <taxon>Pseudomonadati</taxon>
        <taxon>Pseudomonadota</taxon>
        <taxon>Alphaproteobacteria</taxon>
        <taxon>Rhodobacterales</taxon>
        <taxon>Paracoccaceae</taxon>
        <taxon>Pseudooceanicola</taxon>
    </lineage>
</organism>
<reference evidence="1" key="2">
    <citation type="submission" date="2020-09" db="EMBL/GenBank/DDBJ databases">
        <authorList>
            <person name="Sun Q."/>
            <person name="Zhou Y."/>
        </authorList>
    </citation>
    <scope>NUCLEOTIDE SEQUENCE</scope>
    <source>
        <strain evidence="1">CGMCC 1.6293</strain>
    </source>
</reference>
<evidence type="ECO:0000313" key="2">
    <source>
        <dbReference type="Proteomes" id="UP000649829"/>
    </source>
</evidence>
<comment type="caution">
    <text evidence="1">The sequence shown here is derived from an EMBL/GenBank/DDBJ whole genome shotgun (WGS) entry which is preliminary data.</text>
</comment>
<gene>
    <name evidence="1" type="ORF">GCM10011534_39250</name>
</gene>
<keyword evidence="2" id="KW-1185">Reference proteome</keyword>
<dbReference type="AlphaFoldDB" id="A0A917T856"/>
<reference evidence="1" key="1">
    <citation type="journal article" date="2014" name="Int. J. Syst. Evol. Microbiol.">
        <title>Complete genome sequence of Corynebacterium casei LMG S-19264T (=DSM 44701T), isolated from a smear-ripened cheese.</title>
        <authorList>
            <consortium name="US DOE Joint Genome Institute (JGI-PGF)"/>
            <person name="Walter F."/>
            <person name="Albersmeier A."/>
            <person name="Kalinowski J."/>
            <person name="Ruckert C."/>
        </authorList>
    </citation>
    <scope>NUCLEOTIDE SEQUENCE</scope>
    <source>
        <strain evidence="1">CGMCC 1.6293</strain>
    </source>
</reference>
<dbReference type="Proteomes" id="UP000649829">
    <property type="component" value="Unassembled WGS sequence"/>
</dbReference>